<comment type="pathway">
    <text evidence="1 12">One-carbon metabolism; tetrahydrofolate interconversion.</text>
</comment>
<keyword evidence="16" id="KW-1185">Reference proteome</keyword>
<keyword evidence="9 12" id="KW-0368">Histidine biosynthesis</keyword>
<keyword evidence="3 12" id="KW-0554">One-carbon metabolism</keyword>
<dbReference type="InterPro" id="IPR020631">
    <property type="entry name" value="THF_DH/CycHdrlase_NAD-bd_dom"/>
</dbReference>
<dbReference type="InterPro" id="IPR046346">
    <property type="entry name" value="Aminoacid_DH-like_N_sf"/>
</dbReference>
<dbReference type="SUPFAM" id="SSF51735">
    <property type="entry name" value="NAD(P)-binding Rossmann-fold domains"/>
    <property type="match status" value="1"/>
</dbReference>
<comment type="caution">
    <text evidence="15">The sequence shown here is derived from an EMBL/GenBank/DDBJ whole genome shotgun (WGS) entry which is preliminary data.</text>
</comment>
<dbReference type="CDD" id="cd01080">
    <property type="entry name" value="NAD_bind_m-THF_DH_Cyclohyd"/>
    <property type="match status" value="1"/>
</dbReference>
<evidence type="ECO:0000259" key="14">
    <source>
        <dbReference type="Pfam" id="PF02882"/>
    </source>
</evidence>
<feature type="domain" description="Tetrahydrofolate dehydrogenase/cyclohydrolase catalytic" evidence="13">
    <location>
        <begin position="6"/>
        <end position="121"/>
    </location>
</feature>
<comment type="function">
    <text evidence="12">Catalyzes the oxidation of 5,10-methylenetetrahydrofolate to 5,10-methenyltetrahydrofolate and then the hydrolysis of 5,10-methenyltetrahydrofolate to 10-formyltetrahydrofolate.</text>
</comment>
<evidence type="ECO:0000256" key="10">
    <source>
        <dbReference type="ARBA" id="ARBA00023167"/>
    </source>
</evidence>
<dbReference type="PANTHER" id="PTHR48099:SF5">
    <property type="entry name" value="C-1-TETRAHYDROFOLATE SYNTHASE, CYTOPLASMIC"/>
    <property type="match status" value="1"/>
</dbReference>
<dbReference type="GO" id="GO:0009086">
    <property type="term" value="P:methionine biosynthetic process"/>
    <property type="evidence" value="ECO:0007669"/>
    <property type="project" value="UniProtKB-KW"/>
</dbReference>
<feature type="binding site" evidence="12">
    <location>
        <begin position="171"/>
        <end position="173"/>
    </location>
    <ligand>
        <name>NADP(+)</name>
        <dbReference type="ChEBI" id="CHEBI:58349"/>
    </ligand>
</feature>
<dbReference type="EC" id="3.5.4.9" evidence="12"/>
<dbReference type="GO" id="GO:0035999">
    <property type="term" value="P:tetrahydrofolate interconversion"/>
    <property type="evidence" value="ECO:0007669"/>
    <property type="project" value="UniProtKB-UniRule"/>
</dbReference>
<name>A0A2T5VI66_9HYPH</name>
<accession>A0A2T5VI66</accession>
<keyword evidence="10 12" id="KW-0486">Methionine biosynthesis</keyword>
<dbReference type="InterPro" id="IPR000672">
    <property type="entry name" value="THF_DH/CycHdrlase"/>
</dbReference>
<dbReference type="NCBIfam" id="NF010785">
    <property type="entry name" value="PRK14188.1"/>
    <property type="match status" value="1"/>
</dbReference>
<keyword evidence="6 12" id="KW-0378">Hydrolase</keyword>
<feature type="domain" description="Tetrahydrofolate dehydrogenase/cyclohydrolase NAD(P)-binding" evidence="14">
    <location>
        <begin position="140"/>
        <end position="294"/>
    </location>
</feature>
<dbReference type="UniPathway" id="UPA00193"/>
<organism evidence="15 16">
    <name type="scientific">Breoghania corrubedonensis</name>
    <dbReference type="NCBI Taxonomy" id="665038"/>
    <lineage>
        <taxon>Bacteria</taxon>
        <taxon>Pseudomonadati</taxon>
        <taxon>Pseudomonadota</taxon>
        <taxon>Alphaproteobacteria</taxon>
        <taxon>Hyphomicrobiales</taxon>
        <taxon>Stappiaceae</taxon>
        <taxon>Breoghania</taxon>
    </lineage>
</organism>
<evidence type="ECO:0000256" key="12">
    <source>
        <dbReference type="HAMAP-Rule" id="MF_01576"/>
    </source>
</evidence>
<evidence type="ECO:0000256" key="8">
    <source>
        <dbReference type="ARBA" id="ARBA00023002"/>
    </source>
</evidence>
<gene>
    <name evidence="12" type="primary">folD</name>
    <name evidence="15" type="ORF">C8N35_1011498</name>
</gene>
<dbReference type="PRINTS" id="PR00085">
    <property type="entry name" value="THFDHDRGNASE"/>
</dbReference>
<dbReference type="InterPro" id="IPR036291">
    <property type="entry name" value="NAD(P)-bd_dom_sf"/>
</dbReference>
<dbReference type="Gene3D" id="3.40.50.10860">
    <property type="entry name" value="Leucine Dehydrogenase, chain A, domain 1"/>
    <property type="match status" value="1"/>
</dbReference>
<dbReference type="NCBIfam" id="NF010783">
    <property type="entry name" value="PRK14186.1"/>
    <property type="match status" value="1"/>
</dbReference>
<dbReference type="Pfam" id="PF02882">
    <property type="entry name" value="THF_DHG_CYH_C"/>
    <property type="match status" value="1"/>
</dbReference>
<keyword evidence="5 12" id="KW-0658">Purine biosynthesis</keyword>
<dbReference type="SUPFAM" id="SSF53223">
    <property type="entry name" value="Aminoacid dehydrogenase-like, N-terminal domain"/>
    <property type="match status" value="1"/>
</dbReference>
<dbReference type="PROSITE" id="PS00766">
    <property type="entry name" value="THF_DHG_CYH_1"/>
    <property type="match status" value="1"/>
</dbReference>
<evidence type="ECO:0000259" key="13">
    <source>
        <dbReference type="Pfam" id="PF00763"/>
    </source>
</evidence>
<evidence type="ECO:0000256" key="5">
    <source>
        <dbReference type="ARBA" id="ARBA00022755"/>
    </source>
</evidence>
<dbReference type="EMBL" id="QAYG01000001">
    <property type="protein sequence ID" value="PTW63444.1"/>
    <property type="molecule type" value="Genomic_DNA"/>
</dbReference>
<evidence type="ECO:0000256" key="1">
    <source>
        <dbReference type="ARBA" id="ARBA00004777"/>
    </source>
</evidence>
<evidence type="ECO:0000313" key="16">
    <source>
        <dbReference type="Proteomes" id="UP000244081"/>
    </source>
</evidence>
<dbReference type="FunFam" id="3.40.50.720:FF:000006">
    <property type="entry name" value="Bifunctional protein FolD"/>
    <property type="match status" value="1"/>
</dbReference>
<dbReference type="Pfam" id="PF00763">
    <property type="entry name" value="THF_DHG_CYH"/>
    <property type="match status" value="1"/>
</dbReference>
<reference evidence="15 16" key="1">
    <citation type="submission" date="2018-04" db="EMBL/GenBank/DDBJ databases">
        <title>Genomic Encyclopedia of Archaeal and Bacterial Type Strains, Phase II (KMG-II): from individual species to whole genera.</title>
        <authorList>
            <person name="Goeker M."/>
        </authorList>
    </citation>
    <scope>NUCLEOTIDE SEQUENCE [LARGE SCALE GENOMIC DNA]</scope>
    <source>
        <strain evidence="15 16">DSM 23382</strain>
    </source>
</reference>
<dbReference type="Gene3D" id="3.40.50.720">
    <property type="entry name" value="NAD(P)-binding Rossmann-like Domain"/>
    <property type="match status" value="1"/>
</dbReference>
<dbReference type="GO" id="GO:0004488">
    <property type="term" value="F:methylenetetrahydrofolate dehydrogenase (NADP+) activity"/>
    <property type="evidence" value="ECO:0007669"/>
    <property type="project" value="UniProtKB-UniRule"/>
</dbReference>
<comment type="catalytic activity">
    <reaction evidence="12">
        <text>(6R)-5,10-methylene-5,6,7,8-tetrahydrofolate + NADP(+) = (6R)-5,10-methenyltetrahydrofolate + NADPH</text>
        <dbReference type="Rhea" id="RHEA:22812"/>
        <dbReference type="ChEBI" id="CHEBI:15636"/>
        <dbReference type="ChEBI" id="CHEBI:57455"/>
        <dbReference type="ChEBI" id="CHEBI:57783"/>
        <dbReference type="ChEBI" id="CHEBI:58349"/>
        <dbReference type="EC" id="1.5.1.5"/>
    </reaction>
</comment>
<dbReference type="GO" id="GO:0000105">
    <property type="term" value="P:L-histidine biosynthetic process"/>
    <property type="evidence" value="ECO:0007669"/>
    <property type="project" value="UniProtKB-KW"/>
</dbReference>
<dbReference type="EC" id="1.5.1.5" evidence="12"/>
<evidence type="ECO:0000256" key="9">
    <source>
        <dbReference type="ARBA" id="ARBA00023102"/>
    </source>
</evidence>
<keyword evidence="4 12" id="KW-0028">Amino-acid biosynthesis</keyword>
<dbReference type="InterPro" id="IPR020867">
    <property type="entry name" value="THF_DH/CycHdrlase_CS"/>
</dbReference>
<keyword evidence="7 12" id="KW-0521">NADP</keyword>
<comment type="catalytic activity">
    <reaction evidence="12">
        <text>(6R)-5,10-methenyltetrahydrofolate + H2O = (6R)-10-formyltetrahydrofolate + H(+)</text>
        <dbReference type="Rhea" id="RHEA:23700"/>
        <dbReference type="ChEBI" id="CHEBI:15377"/>
        <dbReference type="ChEBI" id="CHEBI:15378"/>
        <dbReference type="ChEBI" id="CHEBI:57455"/>
        <dbReference type="ChEBI" id="CHEBI:195366"/>
        <dbReference type="EC" id="3.5.4.9"/>
    </reaction>
</comment>
<dbReference type="GO" id="GO:0005829">
    <property type="term" value="C:cytosol"/>
    <property type="evidence" value="ECO:0007669"/>
    <property type="project" value="TreeGrafter"/>
</dbReference>
<evidence type="ECO:0000256" key="7">
    <source>
        <dbReference type="ARBA" id="ARBA00022857"/>
    </source>
</evidence>
<evidence type="ECO:0000256" key="6">
    <source>
        <dbReference type="ARBA" id="ARBA00022801"/>
    </source>
</evidence>
<comment type="caution">
    <text evidence="12">Lacks conserved residue(s) required for the propagation of feature annotation.</text>
</comment>
<dbReference type="AlphaFoldDB" id="A0A2T5VI66"/>
<evidence type="ECO:0000256" key="4">
    <source>
        <dbReference type="ARBA" id="ARBA00022605"/>
    </source>
</evidence>
<dbReference type="InterPro" id="IPR020630">
    <property type="entry name" value="THF_DH/CycHdrlase_cat_dom"/>
</dbReference>
<dbReference type="FunFam" id="3.40.50.10860:FF:000005">
    <property type="entry name" value="C-1-tetrahydrofolate synthase, cytoplasmic, putative"/>
    <property type="match status" value="1"/>
</dbReference>
<comment type="subunit">
    <text evidence="2 12">Homodimer.</text>
</comment>
<dbReference type="GO" id="GO:0006164">
    <property type="term" value="P:purine nucleotide biosynthetic process"/>
    <property type="evidence" value="ECO:0007669"/>
    <property type="project" value="UniProtKB-KW"/>
</dbReference>
<comment type="similarity">
    <text evidence="12">Belongs to the tetrahydrofolate dehydrogenase/cyclohydrolase family.</text>
</comment>
<protein>
    <recommendedName>
        <fullName evidence="12">Bifunctional protein FolD</fullName>
    </recommendedName>
    <domain>
        <recommendedName>
            <fullName evidence="12">Methylenetetrahydrofolate dehydrogenase</fullName>
            <ecNumber evidence="12">1.5.1.5</ecNumber>
        </recommendedName>
    </domain>
    <domain>
        <recommendedName>
            <fullName evidence="12">Methenyltetrahydrofolate cyclohydrolase</fullName>
            <ecNumber evidence="12">3.5.4.9</ecNumber>
        </recommendedName>
    </domain>
</protein>
<dbReference type="GO" id="GO:0004477">
    <property type="term" value="F:methenyltetrahydrofolate cyclohydrolase activity"/>
    <property type="evidence" value="ECO:0007669"/>
    <property type="project" value="UniProtKB-UniRule"/>
</dbReference>
<dbReference type="HAMAP" id="MF_01576">
    <property type="entry name" value="THF_DHG_CYH"/>
    <property type="match status" value="1"/>
</dbReference>
<proteinExistence type="inferred from homology"/>
<keyword evidence="11 12" id="KW-0511">Multifunctional enzyme</keyword>
<dbReference type="PANTHER" id="PTHR48099">
    <property type="entry name" value="C-1-TETRAHYDROFOLATE SYNTHASE, CYTOPLASMIC-RELATED"/>
    <property type="match status" value="1"/>
</dbReference>
<dbReference type="Proteomes" id="UP000244081">
    <property type="component" value="Unassembled WGS sequence"/>
</dbReference>
<dbReference type="RefSeq" id="WP_107988872.1">
    <property type="nucleotide sequence ID" value="NZ_QAYG01000001.1"/>
</dbReference>
<evidence type="ECO:0000256" key="3">
    <source>
        <dbReference type="ARBA" id="ARBA00022563"/>
    </source>
</evidence>
<evidence type="ECO:0000256" key="11">
    <source>
        <dbReference type="ARBA" id="ARBA00023268"/>
    </source>
</evidence>
<dbReference type="OrthoDB" id="9803580at2"/>
<evidence type="ECO:0000256" key="2">
    <source>
        <dbReference type="ARBA" id="ARBA00011738"/>
    </source>
</evidence>
<feature type="binding site" evidence="12">
    <location>
        <position position="237"/>
    </location>
    <ligand>
        <name>NADP(+)</name>
        <dbReference type="ChEBI" id="CHEBI:58349"/>
    </ligand>
</feature>
<evidence type="ECO:0000313" key="15">
    <source>
        <dbReference type="EMBL" id="PTW63444.1"/>
    </source>
</evidence>
<dbReference type="PROSITE" id="PS00767">
    <property type="entry name" value="THF_DHG_CYH_2"/>
    <property type="match status" value="1"/>
</dbReference>
<keyword evidence="8 12" id="KW-0560">Oxidoreductase</keyword>
<sequence length="303" mass="31693">MSATLIDGKARAARLRETVARAAEKLKHDEGFEPGLAVVLVGEDPASQVYVASKVRLTKECGMRSIEHILPTDTNQADLVALVEKLNADPGVDGILVQMPLPKHIDSDAVVLAIDPAKDVDGLHPVNAGRIVLGKPGLVPCTPQGCVILAKEAFADKTGGDLSGFDALVLGRSILVGKPVALLLQNENCTVTMAHSRTRDLEAACRRADIVIAAVGRPRMVKGDWLKPGACVIDVGINRVPAPEKGEGKTRLVGDVDFETAVEVAGAITPVPGGVGPMTIACLLANTIRAACKRRGLAIPELG</sequence>